<evidence type="ECO:0000256" key="2">
    <source>
        <dbReference type="ARBA" id="ARBA00022737"/>
    </source>
</evidence>
<accession>A0ABQ5DHM4</accession>
<evidence type="ECO:0000313" key="5">
    <source>
        <dbReference type="Proteomes" id="UP001151760"/>
    </source>
</evidence>
<keyword evidence="2" id="KW-0677">Repeat</keyword>
<keyword evidence="1 3" id="KW-0853">WD repeat</keyword>
<proteinExistence type="predicted"/>
<evidence type="ECO:0000256" key="1">
    <source>
        <dbReference type="ARBA" id="ARBA00022574"/>
    </source>
</evidence>
<dbReference type="SMART" id="SM00320">
    <property type="entry name" value="WD40"/>
    <property type="match status" value="2"/>
</dbReference>
<evidence type="ECO:0000256" key="3">
    <source>
        <dbReference type="PROSITE-ProRule" id="PRU00221"/>
    </source>
</evidence>
<reference evidence="4" key="1">
    <citation type="journal article" date="2022" name="Int. J. Mol. Sci.">
        <title>Draft Genome of Tanacetum Coccineum: Genomic Comparison of Closely Related Tanacetum-Family Plants.</title>
        <authorList>
            <person name="Yamashiro T."/>
            <person name="Shiraishi A."/>
            <person name="Nakayama K."/>
            <person name="Satake H."/>
        </authorList>
    </citation>
    <scope>NUCLEOTIDE SEQUENCE</scope>
</reference>
<evidence type="ECO:0000313" key="4">
    <source>
        <dbReference type="EMBL" id="GJT36584.1"/>
    </source>
</evidence>
<dbReference type="Gene3D" id="2.130.10.10">
    <property type="entry name" value="YVTN repeat-like/Quinoprotein amine dehydrogenase"/>
    <property type="match status" value="1"/>
</dbReference>
<organism evidence="4 5">
    <name type="scientific">Tanacetum coccineum</name>
    <dbReference type="NCBI Taxonomy" id="301880"/>
    <lineage>
        <taxon>Eukaryota</taxon>
        <taxon>Viridiplantae</taxon>
        <taxon>Streptophyta</taxon>
        <taxon>Embryophyta</taxon>
        <taxon>Tracheophyta</taxon>
        <taxon>Spermatophyta</taxon>
        <taxon>Magnoliopsida</taxon>
        <taxon>eudicotyledons</taxon>
        <taxon>Gunneridae</taxon>
        <taxon>Pentapetalae</taxon>
        <taxon>asterids</taxon>
        <taxon>campanulids</taxon>
        <taxon>Asterales</taxon>
        <taxon>Asteraceae</taxon>
        <taxon>Asteroideae</taxon>
        <taxon>Anthemideae</taxon>
        <taxon>Anthemidinae</taxon>
        <taxon>Tanacetum</taxon>
    </lineage>
</organism>
<name>A0ABQ5DHM4_9ASTR</name>
<dbReference type="SUPFAM" id="SSF50978">
    <property type="entry name" value="WD40 repeat-like"/>
    <property type="match status" value="1"/>
</dbReference>
<dbReference type="Pfam" id="PF00400">
    <property type="entry name" value="WD40"/>
    <property type="match status" value="2"/>
</dbReference>
<dbReference type="InterPro" id="IPR001680">
    <property type="entry name" value="WD40_rpt"/>
</dbReference>
<dbReference type="PROSITE" id="PS50294">
    <property type="entry name" value="WD_REPEATS_REGION"/>
    <property type="match status" value="1"/>
</dbReference>
<feature type="repeat" description="WD" evidence="3">
    <location>
        <begin position="171"/>
        <end position="203"/>
    </location>
</feature>
<comment type="caution">
    <text evidence="4">The sequence shown here is derived from an EMBL/GenBank/DDBJ whole genome shotgun (WGS) entry which is preliminary data.</text>
</comment>
<keyword evidence="5" id="KW-1185">Reference proteome</keyword>
<reference evidence="4" key="2">
    <citation type="submission" date="2022-01" db="EMBL/GenBank/DDBJ databases">
        <authorList>
            <person name="Yamashiro T."/>
            <person name="Shiraishi A."/>
            <person name="Satake H."/>
            <person name="Nakayama K."/>
        </authorList>
    </citation>
    <scope>NUCLEOTIDE SEQUENCE</scope>
</reference>
<gene>
    <name evidence="4" type="ORF">Tco_0927003</name>
</gene>
<protein>
    <submittedName>
        <fullName evidence="4">RAE1-like protein</fullName>
    </submittedName>
</protein>
<dbReference type="EMBL" id="BQNB010015151">
    <property type="protein sequence ID" value="GJT36584.1"/>
    <property type="molecule type" value="Genomic_DNA"/>
</dbReference>
<dbReference type="PANTHER" id="PTHR10971">
    <property type="entry name" value="MRNA EXPORT FACTOR AND BUB3"/>
    <property type="match status" value="1"/>
</dbReference>
<sequence>MDEQALRLLLKEHYDGLLSQITTCFADLGFIYAAKSSGACEKRRVVEETTFHEANKLDLGFDSGDDSVMERIKNDRDQKAIDHQVPIKPIAEGGFNQTHSIMSTFSINNFSTSNTNPNKSAEIVHPSSVGVSSLCFRPKANPLIATSWDNQIRCWEVTKNGTSVSSVARKSIAHDQPILSSAWKDDGLTVFSGGCDKQVKIWDPGIKIVFRQHLEDNVVSEGVGSELASRLKGCPIPILSARINGDDVLYHQEACDGLDHQDACDGIYRQNGGGGLYQQDLVDGTVFLDFDPEDSLELRIFGSSWHLFCDPL</sequence>
<dbReference type="InterPro" id="IPR036322">
    <property type="entry name" value="WD40_repeat_dom_sf"/>
</dbReference>
<dbReference type="Proteomes" id="UP001151760">
    <property type="component" value="Unassembled WGS sequence"/>
</dbReference>
<dbReference type="InterPro" id="IPR015943">
    <property type="entry name" value="WD40/YVTN_repeat-like_dom_sf"/>
</dbReference>
<dbReference type="PROSITE" id="PS50082">
    <property type="entry name" value="WD_REPEATS_2"/>
    <property type="match status" value="1"/>
</dbReference>